<dbReference type="InterPro" id="IPR001286">
    <property type="entry name" value="Glyco_hydro_59"/>
</dbReference>
<accession>A0A4Q7P4A4</accession>
<dbReference type="Gene3D" id="3.20.20.80">
    <property type="entry name" value="Glycosidases"/>
    <property type="match status" value="1"/>
</dbReference>
<dbReference type="Gene3D" id="2.60.120.560">
    <property type="entry name" value="Exo-inulinase, domain 1"/>
    <property type="match status" value="1"/>
</dbReference>
<sequence>MRRRKKGKRFLCAALTATMVLTCFAPSLDSTAWAQEETVSGAVETEEQTTVGDTGTIPSAEETVQGETGTESSAAQKTEDETETSGPAETQKTDGAGLYAADSNLPGNVTGPLEDQDGLAYAEGAVTSKVTNCGTVFELNTQWNNQNKHHASIKDAQNLFGRKEFTLLADVEMHSPSGDPGTTDQRAAFTIGTNANSLRVPTWSGNLGYGGNKSGISTNNVALNGGIVKDGWNALALVYQETGDGNGAVTVYLNGKKAAEVADVGFSLSTMSGITAMVGRSFSTSYMQEGRYDNIVVVDQALDEQTAVAETQKRKTAKDNLVDTVKLEEVLEEAKAYLSSGPVLDTTELEAMVAEAEAILNGSAADVDQNRIDELANKMTGELSRLKPIDIIIKGEDVEAAAQNVNGLTYKGWGMLNGNSTSNLLLDYKSENPEQYWAMMNYLFGGENPLFSHIKMEMGNDGNNSTGAEACTMRFEDEEADASRSPGFVMVADAKKINPDVKVSILYWEMPNWVKNKWNNNTDNQGYEALYKWFRETIFDAYEKYGYVVDFVNPDKNETSNPNAAFIKWYKNRVATETEFPAYMDESAREAYHNIRIIASDENKSLNIVPKMRSDEDLYNAVDIIGFHYRTNATDDYVKMADVDDKEVWYSEACATFGYSELQENKTSAYGYKSIGGYQGPLAMIDGYLNSFAASRRTHYIFQPAIGSFYEGIQYGHKELVSARDPWSGYIHYDPALYMIAHFSAFAKTGWENSDNTAGIWRGIPQSSFGSFGGSDNEHQTAGINGNASYMTLAAPDGTDFSTVFINNTQNAKTFRITSEGLKVAGDAKLRVWETATDSYMADKGLVSGTDGVWYVSVPAYSVVTATTLTDTKPLRVPEEGIHNEDRDVLDTDSTGRKNNVTTDEYLYADNFDYAEEPDVDVYNAKTGSSKKTDYLESRGNEPRYLLDSHGAWIVENGELVQKLSAGINQWNGGDPMTMLGDFRWMNYAASVDVTKLTGYATLVIRSQGGMGTNDDGYALTVKPDGSWNLKRYSTVVAQGNVTAADSYHLTMEGRGSAILAYINDELVVQYVDSQPMLAGRIKLASGWTETHFDNLEVKTLKGYIPYATSMIDGQDDSVVYEGSWSIDNPGSGSADNWYRTISKNTAAGASFTFPVNGTGFALIGPNSAGAELDIYVDGVLKDTAAIQAAGRRYEVYTMTGLSNAKHEVKVVVKSGTLSLDALYSYADRIGGVTDKASLQEVYNKYKDTQQGNYTEATWNAFDAARTEALNALEDENATQERVDIARVTLISTYENLLEPNTEDPQEEPVFAANSANAYKGLILYGNSAGTIKNGGRLTLDGSTGTYAAIDPKALSFDGRDTFTVSFHVNSQMSSGNFFTFAVGKNDQQYLFERVRGKDAYVAITKESYGKEEKISATADQTYVDRWTTMTLVVEPDKMTLYENGKAIGTVEKTVQVLDFGKNVQAYLGRSFYSGDGYFKGSFDEIEVFNRALNAEEVGTRYTPGEDEAVKVISPAACKAVAVGKTPALPETVTVETYGGEQVEADVKWNLEAADFSKAFETVIVQGDVVGTYLSVSAQVEVVPESTVYFIDTVEASPKADATTEPFAAVKALLGDQLLNGVSDQFKTDENTWGLVDRDAGTKGYSGTADKAATGIYGKNNEVGETLSYDFTLPAGTYTLVSAHREWWSMNRPMAATLTVGDQVTNAGNISINSGNVNATNVFRFTLEAEETVRYTVTSTGDQAPVISWLAVVKASGTPMIAQTVEELTEVPEKLQDKYASLDEMKEAMLAEAGKALDGDVTGYDLYNIRITVSRDGGLTWTEADKNDLPAGGVEITFKYPEGSSATEDYQFAVAGIWDGEVGVNVGSSLVYGNDGITMKVLSEGPVAVTYLKKEETPTETDPTETETDPTETETDPTETDPDETESSSDATDPDETESSSDATDATDPTETETETESSSDSEGTVDTEKLEEAIGRAEMLKAADYTAESYSKVEKALNEAKAAMESKDQARINKAAKALNDAIDALVPASAESSVPTPDTGDTTNFKWPLVVMIIALIVVAGSVVAMQIVSRKRKKDKK</sequence>
<keyword evidence="4" id="KW-0442">Lipid degradation</keyword>
<evidence type="ECO:0000256" key="4">
    <source>
        <dbReference type="ARBA" id="ARBA00022963"/>
    </source>
</evidence>
<feature type="chain" id="PRO_5020676920" description="galactosylceramidase" evidence="8">
    <location>
        <begin position="35"/>
        <end position="2080"/>
    </location>
</feature>
<dbReference type="InterPro" id="IPR013320">
    <property type="entry name" value="ConA-like_dom_sf"/>
</dbReference>
<evidence type="ECO:0000256" key="2">
    <source>
        <dbReference type="ARBA" id="ARBA00012657"/>
    </source>
</evidence>
<dbReference type="Gene3D" id="1.20.1270.70">
    <property type="entry name" value="Designed single chain three-helix bundle"/>
    <property type="match status" value="1"/>
</dbReference>
<reference evidence="10 11" key="1">
    <citation type="submission" date="2019-02" db="EMBL/GenBank/DDBJ databases">
        <title>Genomic Encyclopedia of Type Strains, Phase IV (KMG-IV): sequencing the most valuable type-strain genomes for metagenomic binning, comparative biology and taxonomic classification.</title>
        <authorList>
            <person name="Goeker M."/>
        </authorList>
    </citation>
    <scope>NUCLEOTIDE SEQUENCE [LARGE SCALE GENOMIC DNA]</scope>
    <source>
        <strain evidence="10 11">DSM 29486</strain>
    </source>
</reference>
<evidence type="ECO:0000259" key="9">
    <source>
        <dbReference type="Pfam" id="PF02057"/>
    </source>
</evidence>
<evidence type="ECO:0000256" key="5">
    <source>
        <dbReference type="ARBA" id="ARBA00033098"/>
    </source>
</evidence>
<feature type="transmembrane region" description="Helical" evidence="7">
    <location>
        <begin position="2049"/>
        <end position="2071"/>
    </location>
</feature>
<feature type="signal peptide" evidence="8">
    <location>
        <begin position="1"/>
        <end position="34"/>
    </location>
</feature>
<proteinExistence type="inferred from homology"/>
<dbReference type="GO" id="GO:0005764">
    <property type="term" value="C:lysosome"/>
    <property type="evidence" value="ECO:0007669"/>
    <property type="project" value="TreeGrafter"/>
</dbReference>
<keyword evidence="8" id="KW-0732">Signal</keyword>
<protein>
    <recommendedName>
        <fullName evidence="2">galactosylceramidase</fullName>
        <ecNumber evidence="2">3.2.1.46</ecNumber>
    </recommendedName>
    <alternativeName>
        <fullName evidence="5">Galactosylceramidase</fullName>
    </alternativeName>
</protein>
<evidence type="ECO:0000256" key="6">
    <source>
        <dbReference type="SAM" id="MobiDB-lite"/>
    </source>
</evidence>
<dbReference type="Pfam" id="PF13385">
    <property type="entry name" value="Laminin_G_3"/>
    <property type="match status" value="1"/>
</dbReference>
<evidence type="ECO:0000313" key="11">
    <source>
        <dbReference type="Proteomes" id="UP000292927"/>
    </source>
</evidence>
<dbReference type="SUPFAM" id="SSF51445">
    <property type="entry name" value="(Trans)glycosidases"/>
    <property type="match status" value="1"/>
</dbReference>
<dbReference type="GO" id="GO:0006683">
    <property type="term" value="P:galactosylceramide catabolic process"/>
    <property type="evidence" value="ECO:0007669"/>
    <property type="project" value="InterPro"/>
</dbReference>
<dbReference type="GO" id="GO:0004336">
    <property type="term" value="F:galactosylceramidase activity"/>
    <property type="evidence" value="ECO:0007669"/>
    <property type="project" value="UniProtKB-EC"/>
</dbReference>
<dbReference type="Proteomes" id="UP000292927">
    <property type="component" value="Unassembled WGS sequence"/>
</dbReference>
<keyword evidence="7" id="KW-0812">Transmembrane</keyword>
<evidence type="ECO:0000256" key="7">
    <source>
        <dbReference type="SAM" id="Phobius"/>
    </source>
</evidence>
<dbReference type="Gene3D" id="2.60.120.200">
    <property type="match status" value="2"/>
</dbReference>
<keyword evidence="11" id="KW-1185">Reference proteome</keyword>
<dbReference type="Pfam" id="PF02057">
    <property type="entry name" value="Glyco_hydro_59"/>
    <property type="match status" value="1"/>
</dbReference>
<feature type="region of interest" description="Disordered" evidence="6">
    <location>
        <begin position="1891"/>
        <end position="1968"/>
    </location>
</feature>
<dbReference type="EMBL" id="SGXF01000004">
    <property type="protein sequence ID" value="RZS94487.1"/>
    <property type="molecule type" value="Genomic_DNA"/>
</dbReference>
<evidence type="ECO:0000313" key="10">
    <source>
        <dbReference type="EMBL" id="RZS94487.1"/>
    </source>
</evidence>
<name>A0A4Q7P4A4_9FIRM</name>
<feature type="compositionally biased region" description="Acidic residues" evidence="6">
    <location>
        <begin position="1948"/>
        <end position="1966"/>
    </location>
</feature>
<feature type="compositionally biased region" description="Polar residues" evidence="6">
    <location>
        <begin position="48"/>
        <end position="57"/>
    </location>
</feature>
<comment type="similarity">
    <text evidence="1">Belongs to the glycosyl hydrolase 59 family.</text>
</comment>
<keyword evidence="7" id="KW-0472">Membrane</keyword>
<dbReference type="PANTHER" id="PTHR15172:SF1">
    <property type="entry name" value="GALACTOCEREBROSIDASE"/>
    <property type="match status" value="1"/>
</dbReference>
<dbReference type="RefSeq" id="WP_130435597.1">
    <property type="nucleotide sequence ID" value="NZ_SGXF01000004.1"/>
</dbReference>
<gene>
    <name evidence="10" type="ORF">EV209_2330</name>
</gene>
<dbReference type="InterPro" id="IPR017853">
    <property type="entry name" value="GH"/>
</dbReference>
<keyword evidence="10" id="KW-0430">Lectin</keyword>
<dbReference type="EC" id="3.2.1.46" evidence="2"/>
<evidence type="ECO:0000256" key="1">
    <source>
        <dbReference type="ARBA" id="ARBA00005637"/>
    </source>
</evidence>
<dbReference type="Gene3D" id="1.20.1270.90">
    <property type="entry name" value="AF1782-like"/>
    <property type="match status" value="1"/>
</dbReference>
<dbReference type="PANTHER" id="PTHR15172">
    <property type="entry name" value="GALACTOCEREBROSIDASE"/>
    <property type="match status" value="1"/>
</dbReference>
<dbReference type="InterPro" id="IPR013785">
    <property type="entry name" value="Aldolase_TIM"/>
</dbReference>
<feature type="compositionally biased region" description="Polar residues" evidence="6">
    <location>
        <begin position="65"/>
        <end position="76"/>
    </location>
</feature>
<keyword evidence="7" id="KW-1133">Transmembrane helix</keyword>
<keyword evidence="3" id="KW-0443">Lipid metabolism</keyword>
<comment type="caution">
    <text evidence="10">The sequence shown here is derived from an EMBL/GenBank/DDBJ whole genome shotgun (WGS) entry which is preliminary data.</text>
</comment>
<evidence type="ECO:0000256" key="8">
    <source>
        <dbReference type="SAM" id="SignalP"/>
    </source>
</evidence>
<dbReference type="OrthoDB" id="9802318at2"/>
<dbReference type="GO" id="GO:0016020">
    <property type="term" value="C:membrane"/>
    <property type="evidence" value="ECO:0007669"/>
    <property type="project" value="GOC"/>
</dbReference>
<dbReference type="Gene3D" id="3.20.20.70">
    <property type="entry name" value="Aldolase class I"/>
    <property type="match status" value="1"/>
</dbReference>
<dbReference type="Gene3D" id="2.60.120.260">
    <property type="entry name" value="Galactose-binding domain-like"/>
    <property type="match status" value="1"/>
</dbReference>
<feature type="region of interest" description="Disordered" evidence="6">
    <location>
        <begin position="37"/>
        <end position="112"/>
    </location>
</feature>
<dbReference type="SUPFAM" id="SSF49899">
    <property type="entry name" value="Concanavalin A-like lectins/glucanases"/>
    <property type="match status" value="2"/>
</dbReference>
<keyword evidence="3" id="KW-0746">Sphingolipid metabolism</keyword>
<organism evidence="10 11">
    <name type="scientific">Cuneatibacter caecimuris</name>
    <dbReference type="NCBI Taxonomy" id="1796618"/>
    <lineage>
        <taxon>Bacteria</taxon>
        <taxon>Bacillati</taxon>
        <taxon>Bacillota</taxon>
        <taxon>Clostridia</taxon>
        <taxon>Lachnospirales</taxon>
        <taxon>Lachnospiraceae</taxon>
        <taxon>Cuneatibacter</taxon>
    </lineage>
</organism>
<dbReference type="InterPro" id="IPR049161">
    <property type="entry name" value="GH59_cat"/>
</dbReference>
<dbReference type="GO" id="GO:0030246">
    <property type="term" value="F:carbohydrate binding"/>
    <property type="evidence" value="ECO:0007669"/>
    <property type="project" value="UniProtKB-KW"/>
</dbReference>
<feature type="domain" description="Glycosyl hydrolase family 59 catalytic" evidence="9">
    <location>
        <begin position="410"/>
        <end position="744"/>
    </location>
</feature>
<feature type="compositionally biased region" description="Acidic residues" evidence="6">
    <location>
        <begin position="1898"/>
        <end position="1939"/>
    </location>
</feature>
<evidence type="ECO:0000256" key="3">
    <source>
        <dbReference type="ARBA" id="ARBA00022919"/>
    </source>
</evidence>